<name>A0A1H3Q3D7_9BACT</name>
<evidence type="ECO:0000313" key="2">
    <source>
        <dbReference type="Proteomes" id="UP000199663"/>
    </source>
</evidence>
<dbReference type="EMBL" id="FNQC01000005">
    <property type="protein sequence ID" value="SDZ07896.1"/>
    <property type="molecule type" value="Genomic_DNA"/>
</dbReference>
<sequence length="191" mass="21343">MANARYFYLILSMERRTALKSLAISIWGIMLLPGCGTGLEENALPEVKLLPLNALQKANLQSLVDTLIPKTDTLGAVELEVHGFVDRILANCHELEVQNKFIQGLSKLESKSQMMFKTSYNALEKPERELVLIGLDNAELEADKEFFDLAKELTVLGYTTSEYFLTNFTNYQMVPGGYDGCVAVPNTPFKI</sequence>
<dbReference type="InterPro" id="IPR027056">
    <property type="entry name" value="Gluconate_2DH_su3"/>
</dbReference>
<gene>
    <name evidence="1" type="ORF">SAMN05444412_105201</name>
</gene>
<evidence type="ECO:0000313" key="1">
    <source>
        <dbReference type="EMBL" id="SDZ07896.1"/>
    </source>
</evidence>
<dbReference type="Pfam" id="PF13618">
    <property type="entry name" value="Gluconate_2-dh3"/>
    <property type="match status" value="1"/>
</dbReference>
<organism evidence="1 2">
    <name type="scientific">Rhodonellum ikkaensis</name>
    <dbReference type="NCBI Taxonomy" id="336829"/>
    <lineage>
        <taxon>Bacteria</taxon>
        <taxon>Pseudomonadati</taxon>
        <taxon>Bacteroidota</taxon>
        <taxon>Cytophagia</taxon>
        <taxon>Cytophagales</taxon>
        <taxon>Cytophagaceae</taxon>
        <taxon>Rhodonellum</taxon>
    </lineage>
</organism>
<keyword evidence="2" id="KW-1185">Reference proteome</keyword>
<reference evidence="1 2" key="1">
    <citation type="submission" date="2016-10" db="EMBL/GenBank/DDBJ databases">
        <authorList>
            <person name="Varghese N."/>
            <person name="Submissions S."/>
        </authorList>
    </citation>
    <scope>NUCLEOTIDE SEQUENCE [LARGE SCALE GENOMIC DNA]</scope>
    <source>
        <strain evidence="1 2">DSM 17997</strain>
    </source>
</reference>
<proteinExistence type="predicted"/>
<accession>A0A1H3Q3D7</accession>
<protein>
    <submittedName>
        <fullName evidence="1">Gluconate 2-dehydrogenase subunit 3</fullName>
    </submittedName>
</protein>
<comment type="caution">
    <text evidence="1">The sequence shown here is derived from an EMBL/GenBank/DDBJ whole genome shotgun (WGS) entry which is preliminary data.</text>
</comment>
<dbReference type="Proteomes" id="UP000199663">
    <property type="component" value="Unassembled WGS sequence"/>
</dbReference>